<proteinExistence type="predicted"/>
<protein>
    <submittedName>
        <fullName evidence="1">Uncharacterized protein</fullName>
    </submittedName>
</protein>
<dbReference type="EMBL" id="FUIE01000036">
    <property type="protein sequence ID" value="SJM58784.1"/>
    <property type="molecule type" value="Genomic_DNA"/>
</dbReference>
<gene>
    <name evidence="1" type="ORF">FM111_06635</name>
</gene>
<name>A0A1R4FS44_BREDI</name>
<evidence type="ECO:0000313" key="1">
    <source>
        <dbReference type="EMBL" id="SJM58784.1"/>
    </source>
</evidence>
<sequence>MEPLLRGAGATSFIGRWAATADSCAQVGDQVALEITTADLHGRGLRCAIETINERGQGYDALLACETAAGRTERHARFEATDDTLRLMWLGQPSEQPMRLIRCTSLAR</sequence>
<dbReference type="AlphaFoldDB" id="A0A1R4FS44"/>
<evidence type="ECO:0000313" key="2">
    <source>
        <dbReference type="Proteomes" id="UP000195766"/>
    </source>
</evidence>
<organism evidence="1 2">
    <name type="scientific">Brevundimonas diminuta 3F5N</name>
    <dbReference type="NCBI Taxonomy" id="1255603"/>
    <lineage>
        <taxon>Bacteria</taxon>
        <taxon>Pseudomonadati</taxon>
        <taxon>Pseudomonadota</taxon>
        <taxon>Alphaproteobacteria</taxon>
        <taxon>Caulobacterales</taxon>
        <taxon>Caulobacteraceae</taxon>
        <taxon>Brevundimonas</taxon>
    </lineage>
</organism>
<reference evidence="1 2" key="1">
    <citation type="submission" date="2017-02" db="EMBL/GenBank/DDBJ databases">
        <authorList>
            <person name="Peterson S.W."/>
        </authorList>
    </citation>
    <scope>NUCLEOTIDE SEQUENCE [LARGE SCALE GENOMIC DNA]</scope>
    <source>
        <strain evidence="1 2">3F5N</strain>
    </source>
</reference>
<dbReference type="Proteomes" id="UP000195766">
    <property type="component" value="Unassembled WGS sequence"/>
</dbReference>
<accession>A0A1R4FS44</accession>